<evidence type="ECO:0000313" key="1">
    <source>
        <dbReference type="EMBL" id="TDP95158.1"/>
    </source>
</evidence>
<comment type="caution">
    <text evidence="1">The sequence shown here is derived from an EMBL/GenBank/DDBJ whole genome shotgun (WGS) entry which is preliminary data.</text>
</comment>
<dbReference type="AlphaFoldDB" id="A0A4V3CYR3"/>
<keyword evidence="2" id="KW-1185">Reference proteome</keyword>
<dbReference type="Pfam" id="PF21863">
    <property type="entry name" value="HTH_67"/>
    <property type="match status" value="1"/>
</dbReference>
<dbReference type="EMBL" id="SNXZ01000005">
    <property type="protein sequence ID" value="TDP95158.1"/>
    <property type="molecule type" value="Genomic_DNA"/>
</dbReference>
<accession>A0A4V3CYR3</accession>
<dbReference type="NCBIfam" id="NF047719">
    <property type="entry name" value="SCO6745_fam_HTH"/>
    <property type="match status" value="1"/>
</dbReference>
<protein>
    <recommendedName>
        <fullName evidence="3">SalK</fullName>
    </recommendedName>
</protein>
<organism evidence="1 2">
    <name type="scientific">Labedaea rhizosphaerae</name>
    <dbReference type="NCBI Taxonomy" id="598644"/>
    <lineage>
        <taxon>Bacteria</taxon>
        <taxon>Bacillati</taxon>
        <taxon>Actinomycetota</taxon>
        <taxon>Actinomycetes</taxon>
        <taxon>Pseudonocardiales</taxon>
        <taxon>Pseudonocardiaceae</taxon>
        <taxon>Labedaea</taxon>
    </lineage>
</organism>
<dbReference type="RefSeq" id="WP_133852533.1">
    <property type="nucleotide sequence ID" value="NZ_SNXZ01000005.1"/>
</dbReference>
<dbReference type="Proteomes" id="UP000295444">
    <property type="component" value="Unassembled WGS sequence"/>
</dbReference>
<dbReference type="OrthoDB" id="157052at2"/>
<reference evidence="1 2" key="1">
    <citation type="submission" date="2019-03" db="EMBL/GenBank/DDBJ databases">
        <title>Genomic Encyclopedia of Type Strains, Phase IV (KMG-IV): sequencing the most valuable type-strain genomes for metagenomic binning, comparative biology and taxonomic classification.</title>
        <authorList>
            <person name="Goeker M."/>
        </authorList>
    </citation>
    <scope>NUCLEOTIDE SEQUENCE [LARGE SCALE GENOMIC DNA]</scope>
    <source>
        <strain evidence="1 2">DSM 45361</strain>
    </source>
</reference>
<evidence type="ECO:0008006" key="3">
    <source>
        <dbReference type="Google" id="ProtNLM"/>
    </source>
</evidence>
<evidence type="ECO:0000313" key="2">
    <source>
        <dbReference type="Proteomes" id="UP000295444"/>
    </source>
</evidence>
<name>A0A4V3CYR3_LABRH</name>
<dbReference type="InterPro" id="IPR054058">
    <property type="entry name" value="HTH_67"/>
</dbReference>
<proteinExistence type="predicted"/>
<sequence>MDEAEIRDVARRCHRVLDPLHSLTYFAPETEQALTEAGLRPGRMGYFASRSAPMGRVGPNVVTATFYNFSPALVARHIPRAWTLASIEDILAARLAAADAATRRLLSEAVDSPEMKEAATLARTASEACTPEGRPLYAGHAELPWPDEPHLVLWHAITLLREHRGDGHIAALVGAGLNGLDALLTHTATGRGFLPEAAQKLRGWSDEEWNAALDRLREQEILTEDNELTERGEALRARVEDATNAAATGPWLALGAESAARLYELGRAFSRQITAAGAFPDGLFAAGKAK</sequence>
<gene>
    <name evidence="1" type="ORF">EV186_105390</name>
</gene>